<name>A0ABR9GFF7_9GAMM</name>
<sequence length="108" mass="12030">MIQRGGAHGDVKGIPGYESHHTPADSISPVPTNQGPAIAMKVEDHRLTASWGNSREARIYRQQQASLIEQGNFRAAQQMDVQDIRAKFGSKYDDAIQQMLEYTNNQGF</sequence>
<dbReference type="EMBL" id="JACZZA010000016">
    <property type="protein sequence ID" value="MBE1162756.1"/>
    <property type="molecule type" value="Genomic_DNA"/>
</dbReference>
<comment type="caution">
    <text evidence="2">The sequence shown here is derived from an EMBL/GenBank/DDBJ whole genome shotgun (WGS) entry which is preliminary data.</text>
</comment>
<keyword evidence="3" id="KW-1185">Reference proteome</keyword>
<evidence type="ECO:0000256" key="1">
    <source>
        <dbReference type="SAM" id="MobiDB-lite"/>
    </source>
</evidence>
<protein>
    <submittedName>
        <fullName evidence="2">Uncharacterized protein</fullName>
    </submittedName>
</protein>
<proteinExistence type="predicted"/>
<dbReference type="Proteomes" id="UP000651010">
    <property type="component" value="Unassembled WGS sequence"/>
</dbReference>
<evidence type="ECO:0000313" key="2">
    <source>
        <dbReference type="EMBL" id="MBE1162756.1"/>
    </source>
</evidence>
<dbReference type="RefSeq" id="WP_192557596.1">
    <property type="nucleotide sequence ID" value="NZ_JACZZA010000016.1"/>
</dbReference>
<organism evidence="2 3">
    <name type="scientific">Dyella acidiphila</name>
    <dbReference type="NCBI Taxonomy" id="2775866"/>
    <lineage>
        <taxon>Bacteria</taxon>
        <taxon>Pseudomonadati</taxon>
        <taxon>Pseudomonadota</taxon>
        <taxon>Gammaproteobacteria</taxon>
        <taxon>Lysobacterales</taxon>
        <taxon>Rhodanobacteraceae</taxon>
        <taxon>Dyella</taxon>
    </lineage>
</organism>
<evidence type="ECO:0000313" key="3">
    <source>
        <dbReference type="Proteomes" id="UP000651010"/>
    </source>
</evidence>
<feature type="region of interest" description="Disordered" evidence="1">
    <location>
        <begin position="1"/>
        <end position="35"/>
    </location>
</feature>
<gene>
    <name evidence="2" type="ORF">IGX34_20420</name>
</gene>
<accession>A0ABR9GFF7</accession>
<reference evidence="2 3" key="1">
    <citation type="submission" date="2020-09" db="EMBL/GenBank/DDBJ databases">
        <title>Dyella sp. 7MK23 isolated from forest soil.</title>
        <authorList>
            <person name="Fu J."/>
        </authorList>
    </citation>
    <scope>NUCLEOTIDE SEQUENCE [LARGE SCALE GENOMIC DNA]</scope>
    <source>
        <strain evidence="2 3">7MK23</strain>
    </source>
</reference>